<gene>
    <name evidence="1" type="ORF">P153DRAFT_424142</name>
</gene>
<dbReference type="RefSeq" id="XP_033521860.1">
    <property type="nucleotide sequence ID" value="XM_033672471.1"/>
</dbReference>
<dbReference type="Proteomes" id="UP000799771">
    <property type="component" value="Unassembled WGS sequence"/>
</dbReference>
<dbReference type="OrthoDB" id="5374063at2759"/>
<dbReference type="AlphaFoldDB" id="A0A6A6A9W9"/>
<evidence type="ECO:0000313" key="1">
    <source>
        <dbReference type="EMBL" id="KAF2127471.1"/>
    </source>
</evidence>
<dbReference type="EMBL" id="ML977510">
    <property type="protein sequence ID" value="KAF2127471.1"/>
    <property type="molecule type" value="Genomic_DNA"/>
</dbReference>
<name>A0A6A6A9W9_9PLEO</name>
<reference evidence="1" key="1">
    <citation type="journal article" date="2020" name="Stud. Mycol.">
        <title>101 Dothideomycetes genomes: a test case for predicting lifestyles and emergence of pathogens.</title>
        <authorList>
            <person name="Haridas S."/>
            <person name="Albert R."/>
            <person name="Binder M."/>
            <person name="Bloem J."/>
            <person name="Labutti K."/>
            <person name="Salamov A."/>
            <person name="Andreopoulos B."/>
            <person name="Baker S."/>
            <person name="Barry K."/>
            <person name="Bills G."/>
            <person name="Bluhm B."/>
            <person name="Cannon C."/>
            <person name="Castanera R."/>
            <person name="Culley D."/>
            <person name="Daum C."/>
            <person name="Ezra D."/>
            <person name="Gonzalez J."/>
            <person name="Henrissat B."/>
            <person name="Kuo A."/>
            <person name="Liang C."/>
            <person name="Lipzen A."/>
            <person name="Lutzoni F."/>
            <person name="Magnuson J."/>
            <person name="Mondo S."/>
            <person name="Nolan M."/>
            <person name="Ohm R."/>
            <person name="Pangilinan J."/>
            <person name="Park H.-J."/>
            <person name="Ramirez L."/>
            <person name="Alfaro M."/>
            <person name="Sun H."/>
            <person name="Tritt A."/>
            <person name="Yoshinaga Y."/>
            <person name="Zwiers L.-H."/>
            <person name="Turgeon B."/>
            <person name="Goodwin S."/>
            <person name="Spatafora J."/>
            <person name="Crous P."/>
            <person name="Grigoriev I."/>
        </authorList>
    </citation>
    <scope>NUCLEOTIDE SEQUENCE</scope>
    <source>
        <strain evidence="1">CBS 119687</strain>
    </source>
</reference>
<accession>A0A6A6A9W9</accession>
<keyword evidence="2" id="KW-1185">Reference proteome</keyword>
<dbReference type="GeneID" id="54412903"/>
<sequence length="96" mass="10703">MRAVPALDPKQWQGELDVIDADDVVPEFLATAENRYLLSNLVGMYKEKLGKVNVLPTSEWMRKAKVLGMPPGIEATWTSNEVFVSPVLHKGLQVPK</sequence>
<protein>
    <submittedName>
        <fullName evidence="1">Uncharacterized protein</fullName>
    </submittedName>
</protein>
<proteinExistence type="predicted"/>
<organism evidence="1 2">
    <name type="scientific">Dothidotthia symphoricarpi CBS 119687</name>
    <dbReference type="NCBI Taxonomy" id="1392245"/>
    <lineage>
        <taxon>Eukaryota</taxon>
        <taxon>Fungi</taxon>
        <taxon>Dikarya</taxon>
        <taxon>Ascomycota</taxon>
        <taxon>Pezizomycotina</taxon>
        <taxon>Dothideomycetes</taxon>
        <taxon>Pleosporomycetidae</taxon>
        <taxon>Pleosporales</taxon>
        <taxon>Dothidotthiaceae</taxon>
        <taxon>Dothidotthia</taxon>
    </lineage>
</organism>
<evidence type="ECO:0000313" key="2">
    <source>
        <dbReference type="Proteomes" id="UP000799771"/>
    </source>
</evidence>